<reference evidence="2 3" key="1">
    <citation type="journal article" date="2024" name="Plant Biotechnol. J.">
        <title>Dendrobium thyrsiflorum genome and its molecular insights into genes involved in important horticultural traits.</title>
        <authorList>
            <person name="Chen B."/>
            <person name="Wang J.Y."/>
            <person name="Zheng P.J."/>
            <person name="Li K.L."/>
            <person name="Liang Y.M."/>
            <person name="Chen X.F."/>
            <person name="Zhang C."/>
            <person name="Zhao X."/>
            <person name="He X."/>
            <person name="Zhang G.Q."/>
            <person name="Liu Z.J."/>
            <person name="Xu Q."/>
        </authorList>
    </citation>
    <scope>NUCLEOTIDE SEQUENCE [LARGE SCALE GENOMIC DNA]</scope>
    <source>
        <strain evidence="2">GZMU011</strain>
    </source>
</reference>
<feature type="transmembrane region" description="Helical" evidence="1">
    <location>
        <begin position="160"/>
        <end position="186"/>
    </location>
</feature>
<keyword evidence="1" id="KW-0472">Membrane</keyword>
<keyword evidence="3" id="KW-1185">Reference proteome</keyword>
<comment type="caution">
    <text evidence="2">The sequence shown here is derived from an EMBL/GenBank/DDBJ whole genome shotgun (WGS) entry which is preliminary data.</text>
</comment>
<dbReference type="Proteomes" id="UP001552299">
    <property type="component" value="Unassembled WGS sequence"/>
</dbReference>
<sequence>MIPSVEESFDRPSKRNPAQWFTGTPFDALTDLGFVVIESEPSSPCDSSRATEEHIGSDHDYNLVVLFGDKTTGVSYGSQVPCVFACSASVFPLLSCCPSGSTWASQFGPGCFGFCCLVGELLCSSTFFSSLMFISVSFSIPLPARFFSPGFGRSLAVSRLPIHVLLQAAFGLLVSPFLLVVVGGWFGL</sequence>
<organism evidence="2 3">
    <name type="scientific">Dendrobium thyrsiflorum</name>
    <name type="common">Pinecone-like raceme dendrobium</name>
    <name type="synonym">Orchid</name>
    <dbReference type="NCBI Taxonomy" id="117978"/>
    <lineage>
        <taxon>Eukaryota</taxon>
        <taxon>Viridiplantae</taxon>
        <taxon>Streptophyta</taxon>
        <taxon>Embryophyta</taxon>
        <taxon>Tracheophyta</taxon>
        <taxon>Spermatophyta</taxon>
        <taxon>Magnoliopsida</taxon>
        <taxon>Liliopsida</taxon>
        <taxon>Asparagales</taxon>
        <taxon>Orchidaceae</taxon>
        <taxon>Epidendroideae</taxon>
        <taxon>Malaxideae</taxon>
        <taxon>Dendrobiinae</taxon>
        <taxon>Dendrobium</taxon>
    </lineage>
</organism>
<gene>
    <name evidence="2" type="ORF">M5K25_001994</name>
</gene>
<accession>A0ABD0VRW4</accession>
<keyword evidence="1" id="KW-0812">Transmembrane</keyword>
<dbReference type="AlphaFoldDB" id="A0ABD0VRW4"/>
<feature type="transmembrane region" description="Helical" evidence="1">
    <location>
        <begin position="127"/>
        <end position="148"/>
    </location>
</feature>
<dbReference type="EMBL" id="JANQDX010000002">
    <property type="protein sequence ID" value="KAL0927784.1"/>
    <property type="molecule type" value="Genomic_DNA"/>
</dbReference>
<protein>
    <submittedName>
        <fullName evidence="2">Uncharacterized protein</fullName>
    </submittedName>
</protein>
<proteinExistence type="predicted"/>
<name>A0ABD0VRW4_DENTH</name>
<evidence type="ECO:0000313" key="3">
    <source>
        <dbReference type="Proteomes" id="UP001552299"/>
    </source>
</evidence>
<keyword evidence="1" id="KW-1133">Transmembrane helix</keyword>
<evidence type="ECO:0000256" key="1">
    <source>
        <dbReference type="SAM" id="Phobius"/>
    </source>
</evidence>
<evidence type="ECO:0000313" key="2">
    <source>
        <dbReference type="EMBL" id="KAL0927784.1"/>
    </source>
</evidence>